<organism evidence="6">
    <name type="scientific">marine sediment metagenome</name>
    <dbReference type="NCBI Taxonomy" id="412755"/>
    <lineage>
        <taxon>unclassified sequences</taxon>
        <taxon>metagenomes</taxon>
        <taxon>ecological metagenomes</taxon>
    </lineage>
</organism>
<gene>
    <name evidence="6" type="ORF">LCGC14_2979360</name>
</gene>
<dbReference type="Gene3D" id="1.20.120.1630">
    <property type="match status" value="1"/>
</dbReference>
<accession>A0A0F8ZEM7</accession>
<keyword evidence="3 5" id="KW-1133">Transmembrane helix</keyword>
<feature type="transmembrane region" description="Helical" evidence="5">
    <location>
        <begin position="119"/>
        <end position="152"/>
    </location>
</feature>
<evidence type="ECO:0000256" key="1">
    <source>
        <dbReference type="ARBA" id="ARBA00004127"/>
    </source>
</evidence>
<feature type="non-terminal residue" evidence="6">
    <location>
        <position position="353"/>
    </location>
</feature>
<feature type="transmembrane region" description="Helical" evidence="5">
    <location>
        <begin position="200"/>
        <end position="220"/>
    </location>
</feature>
<dbReference type="GO" id="GO:0012505">
    <property type="term" value="C:endomembrane system"/>
    <property type="evidence" value="ECO:0007669"/>
    <property type="project" value="UniProtKB-SubCell"/>
</dbReference>
<proteinExistence type="predicted"/>
<comment type="caution">
    <text evidence="6">The sequence shown here is derived from an EMBL/GenBank/DDBJ whole genome shotgun (WGS) entry which is preliminary data.</text>
</comment>
<evidence type="ECO:0000313" key="6">
    <source>
        <dbReference type="EMBL" id="KKK64919.1"/>
    </source>
</evidence>
<dbReference type="InterPro" id="IPR007318">
    <property type="entry name" value="Phopholipid_MeTrfase"/>
</dbReference>
<evidence type="ECO:0000256" key="4">
    <source>
        <dbReference type="ARBA" id="ARBA00023136"/>
    </source>
</evidence>
<evidence type="ECO:0000256" key="5">
    <source>
        <dbReference type="SAM" id="Phobius"/>
    </source>
</evidence>
<dbReference type="EMBL" id="LAZR01060803">
    <property type="protein sequence ID" value="KKK64919.1"/>
    <property type="molecule type" value="Genomic_DNA"/>
</dbReference>
<name>A0A0F8ZEM7_9ZZZZ</name>
<comment type="subcellular location">
    <subcellularLocation>
        <location evidence="1">Endomembrane system</location>
        <topology evidence="1">Multi-pass membrane protein</topology>
    </subcellularLocation>
</comment>
<evidence type="ECO:0008006" key="7">
    <source>
        <dbReference type="Google" id="ProtNLM"/>
    </source>
</evidence>
<protein>
    <recommendedName>
        <fullName evidence="7">Steroid 5-alpha reductase C-terminal domain-containing protein</fullName>
    </recommendedName>
</protein>
<reference evidence="6" key="1">
    <citation type="journal article" date="2015" name="Nature">
        <title>Complex archaea that bridge the gap between prokaryotes and eukaryotes.</title>
        <authorList>
            <person name="Spang A."/>
            <person name="Saw J.H."/>
            <person name="Jorgensen S.L."/>
            <person name="Zaremba-Niedzwiedzka K."/>
            <person name="Martijn J."/>
            <person name="Lind A.E."/>
            <person name="van Eijk R."/>
            <person name="Schleper C."/>
            <person name="Guy L."/>
            <person name="Ettema T.J."/>
        </authorList>
    </citation>
    <scope>NUCLEOTIDE SEQUENCE</scope>
</reference>
<sequence>MNFRGKIMRSSVAIFYLLIGLEIVIMVSPFAAYFYAGYGPLLNTLYAFPATAWLTGFFLPHAVVSESAVLNFVNGFGRTLFSLGILAFLIGFLQIYSAKFRRKGVVTGILYRRIRHPQYLFLAISGLGLLLFWPRFFILILYVNMLFVYYLLARHEEQRMLEQHGGSYREYMNQTAMFLPGEPGRKIFRSLFSWSNSKGLALGLAYAVALALVVTVAFGLRSYTISQTSITPIPEKQLMAVSIVPQPDESIKNIVEIAFQDRAVSEAIQNLQQKGHKGFMVHLMPRQYMMQGLFAQPDMSGIQRRHRPLFGAVIGFFFPFLGRRDHGEMMGLMGDGTMRLIFSQLTWPNGEYA</sequence>
<dbReference type="AlphaFoldDB" id="A0A0F8ZEM7"/>
<keyword evidence="2 5" id="KW-0812">Transmembrane</keyword>
<feature type="transmembrane region" description="Helical" evidence="5">
    <location>
        <begin position="80"/>
        <end position="98"/>
    </location>
</feature>
<dbReference type="Pfam" id="PF04191">
    <property type="entry name" value="PEMT"/>
    <property type="match status" value="1"/>
</dbReference>
<feature type="transmembrane region" description="Helical" evidence="5">
    <location>
        <begin position="12"/>
        <end position="36"/>
    </location>
</feature>
<evidence type="ECO:0000256" key="3">
    <source>
        <dbReference type="ARBA" id="ARBA00022989"/>
    </source>
</evidence>
<evidence type="ECO:0000256" key="2">
    <source>
        <dbReference type="ARBA" id="ARBA00022692"/>
    </source>
</evidence>
<keyword evidence="4 5" id="KW-0472">Membrane</keyword>